<dbReference type="Pfam" id="PF07528">
    <property type="entry name" value="DZF_N"/>
    <property type="match status" value="1"/>
</dbReference>
<organism evidence="2 3">
    <name type="scientific">Meloidogyne graminicola</name>
    <dbReference type="NCBI Taxonomy" id="189291"/>
    <lineage>
        <taxon>Eukaryota</taxon>
        <taxon>Metazoa</taxon>
        <taxon>Ecdysozoa</taxon>
        <taxon>Nematoda</taxon>
        <taxon>Chromadorea</taxon>
        <taxon>Rhabditida</taxon>
        <taxon>Tylenchina</taxon>
        <taxon>Tylenchomorpha</taxon>
        <taxon>Tylenchoidea</taxon>
        <taxon>Meloidogynidae</taxon>
        <taxon>Meloidogyninae</taxon>
        <taxon>Meloidogyne</taxon>
    </lineage>
</organism>
<dbReference type="SMART" id="SM00572">
    <property type="entry name" value="DZF"/>
    <property type="match status" value="1"/>
</dbReference>
<dbReference type="InterPro" id="IPR049401">
    <property type="entry name" value="DZF_dom_N"/>
</dbReference>
<feature type="domain" description="DZF" evidence="1">
    <location>
        <begin position="1"/>
        <end position="351"/>
    </location>
</feature>
<dbReference type="InterPro" id="IPR006561">
    <property type="entry name" value="DZF_dom"/>
</dbReference>
<dbReference type="InterPro" id="IPR049402">
    <property type="entry name" value="DZF_dom_C"/>
</dbReference>
<protein>
    <submittedName>
        <fullName evidence="2">DZF domain-containing protein</fullName>
    </submittedName>
</protein>
<dbReference type="AlphaFoldDB" id="A0A8S9ZIX2"/>
<evidence type="ECO:0000313" key="2">
    <source>
        <dbReference type="EMBL" id="KAF7633220.1"/>
    </source>
</evidence>
<dbReference type="GO" id="GO:0003725">
    <property type="term" value="F:double-stranded RNA binding"/>
    <property type="evidence" value="ECO:0007669"/>
    <property type="project" value="TreeGrafter"/>
</dbReference>
<dbReference type="GO" id="GO:0003727">
    <property type="term" value="F:single-stranded RNA binding"/>
    <property type="evidence" value="ECO:0007669"/>
    <property type="project" value="TreeGrafter"/>
</dbReference>
<evidence type="ECO:0000313" key="3">
    <source>
        <dbReference type="Proteomes" id="UP000605970"/>
    </source>
</evidence>
<dbReference type="Pfam" id="PF20965">
    <property type="entry name" value="DZF_C"/>
    <property type="match status" value="1"/>
</dbReference>
<dbReference type="Gene3D" id="1.10.1410.40">
    <property type="match status" value="1"/>
</dbReference>
<proteinExistence type="predicted"/>
<keyword evidence="3" id="KW-1185">Reference proteome</keyword>
<dbReference type="PANTHER" id="PTHR45762:SF3">
    <property type="entry name" value="ZINC-FINGER PROTEIN AT 72D, ISOFORM B"/>
    <property type="match status" value="1"/>
</dbReference>
<accession>A0A8S9ZIX2</accession>
<comment type="caution">
    <text evidence="2">The sequence shown here is derived from an EMBL/GenBank/DDBJ whole genome shotgun (WGS) entry which is preliminary data.</text>
</comment>
<dbReference type="EMBL" id="JABEBT010000082">
    <property type="protein sequence ID" value="KAF7633220.1"/>
    <property type="molecule type" value="Genomic_DNA"/>
</dbReference>
<dbReference type="Gene3D" id="3.30.460.10">
    <property type="entry name" value="Beta Polymerase, domain 2"/>
    <property type="match status" value="1"/>
</dbReference>
<gene>
    <name evidence="2" type="ORF">Mgra_00007411</name>
</gene>
<name>A0A8S9ZIX2_9BILA</name>
<dbReference type="PANTHER" id="PTHR45762">
    <property type="entry name" value="ZINC FINGER RNA-BINDING PROTEIN"/>
    <property type="match status" value="1"/>
</dbReference>
<reference evidence="2" key="1">
    <citation type="journal article" date="2020" name="Ecol. Evol.">
        <title>Genome structure and content of the rice root-knot nematode (Meloidogyne graminicola).</title>
        <authorList>
            <person name="Phan N.T."/>
            <person name="Danchin E.G.J."/>
            <person name="Klopp C."/>
            <person name="Perfus-Barbeoch L."/>
            <person name="Kozlowski D.K."/>
            <person name="Koutsovoulos G.D."/>
            <person name="Lopez-Roques C."/>
            <person name="Bouchez O."/>
            <person name="Zahm M."/>
            <person name="Besnard G."/>
            <person name="Bellafiore S."/>
        </authorList>
    </citation>
    <scope>NUCLEOTIDE SEQUENCE</scope>
    <source>
        <strain evidence="2">VN-18</strain>
    </source>
</reference>
<evidence type="ECO:0000259" key="1">
    <source>
        <dbReference type="PROSITE" id="PS51703"/>
    </source>
</evidence>
<dbReference type="OrthoDB" id="8898434at2759"/>
<dbReference type="GO" id="GO:0071011">
    <property type="term" value="C:precatalytic spliceosome"/>
    <property type="evidence" value="ECO:0007669"/>
    <property type="project" value="TreeGrafter"/>
</dbReference>
<dbReference type="PROSITE" id="PS51703">
    <property type="entry name" value="DZF"/>
    <property type="match status" value="1"/>
</dbReference>
<sequence length="403" mass="45984">MIEKLDQISLNKIQKESIEQLVLLIEDTLFNVSRIIEEQQSTNSLNGIKNSANRLLRGIMRIGLLANNLLLKNDKRAHLTVLCSTIPTTDMLSQITEIFSHLVKKGEQTLTHRGHISVTESVNEAAFLVSQGGIPMSICVYFTCSNIRQWSPGDLNYYSYNIPTNALPQQACLQALAEMRRTKFYQVKCTQYEWMNGVVKIVREFSNRIPAWSPLGDWIIILLVEKVFSLNQSEQQPGPSAALTSLFKAISDEIILAPGSKLFDPCEKIPTDVLASITSFERKQLFGSARYALRRINKNQISELLALEGSGIPSELIPKKKFKQIGNKNDQLPNLSINEQIQQPFYGQRKGGIPLLRNEINNNINRKEIQIEEEEEEDLIVIPRRKSNFNYYFKKIYFIFCLN</sequence>
<dbReference type="Proteomes" id="UP000605970">
    <property type="component" value="Unassembled WGS sequence"/>
</dbReference>
<dbReference type="InterPro" id="IPR043519">
    <property type="entry name" value="NT_sf"/>
</dbReference>